<dbReference type="InParanoid" id="A0CVU6"/>
<name>A0CVU6_PARTE</name>
<gene>
    <name evidence="2" type="ORF">GSPATT00001115001</name>
</gene>
<dbReference type="RefSeq" id="XP_001442310.1">
    <property type="nucleotide sequence ID" value="XM_001442273.1"/>
</dbReference>
<dbReference type="GeneID" id="5028089"/>
<dbReference type="KEGG" id="ptm:GSPATT00001115001"/>
<evidence type="ECO:0000313" key="2">
    <source>
        <dbReference type="EMBL" id="CAK74913.1"/>
    </source>
</evidence>
<protein>
    <submittedName>
        <fullName evidence="2">Uncharacterized protein</fullName>
    </submittedName>
</protein>
<feature type="coiled-coil region" evidence="1">
    <location>
        <begin position="6"/>
        <end position="138"/>
    </location>
</feature>
<keyword evidence="1" id="KW-0175">Coiled coil</keyword>
<dbReference type="Proteomes" id="UP000000600">
    <property type="component" value="Unassembled WGS sequence"/>
</dbReference>
<reference evidence="2 3" key="1">
    <citation type="journal article" date="2006" name="Nature">
        <title>Global trends of whole-genome duplications revealed by the ciliate Paramecium tetraurelia.</title>
        <authorList>
            <consortium name="Genoscope"/>
            <person name="Aury J.-M."/>
            <person name="Jaillon O."/>
            <person name="Duret L."/>
            <person name="Noel B."/>
            <person name="Jubin C."/>
            <person name="Porcel B.M."/>
            <person name="Segurens B."/>
            <person name="Daubin V."/>
            <person name="Anthouard V."/>
            <person name="Aiach N."/>
            <person name="Arnaiz O."/>
            <person name="Billaut A."/>
            <person name="Beisson J."/>
            <person name="Blanc I."/>
            <person name="Bouhouche K."/>
            <person name="Camara F."/>
            <person name="Duharcourt S."/>
            <person name="Guigo R."/>
            <person name="Gogendeau D."/>
            <person name="Katinka M."/>
            <person name="Keller A.-M."/>
            <person name="Kissmehl R."/>
            <person name="Klotz C."/>
            <person name="Koll F."/>
            <person name="Le Moue A."/>
            <person name="Lepere C."/>
            <person name="Malinsky S."/>
            <person name="Nowacki M."/>
            <person name="Nowak J.K."/>
            <person name="Plattner H."/>
            <person name="Poulain J."/>
            <person name="Ruiz F."/>
            <person name="Serrano V."/>
            <person name="Zagulski M."/>
            <person name="Dessen P."/>
            <person name="Betermier M."/>
            <person name="Weissenbach J."/>
            <person name="Scarpelli C."/>
            <person name="Schachter V."/>
            <person name="Sperling L."/>
            <person name="Meyer E."/>
            <person name="Cohen J."/>
            <person name="Wincker P."/>
        </authorList>
    </citation>
    <scope>NUCLEOTIDE SEQUENCE [LARGE SCALE GENOMIC DNA]</scope>
    <source>
        <strain evidence="2 3">Stock d4-2</strain>
    </source>
</reference>
<proteinExistence type="predicted"/>
<dbReference type="EMBL" id="CT868207">
    <property type="protein sequence ID" value="CAK74913.1"/>
    <property type="molecule type" value="Genomic_DNA"/>
</dbReference>
<accession>A0CVU6</accession>
<dbReference type="OMA" id="TESRIFR"/>
<dbReference type="OrthoDB" id="309799at2759"/>
<dbReference type="AlphaFoldDB" id="A0CVU6"/>
<organism evidence="2 3">
    <name type="scientific">Paramecium tetraurelia</name>
    <dbReference type="NCBI Taxonomy" id="5888"/>
    <lineage>
        <taxon>Eukaryota</taxon>
        <taxon>Sar</taxon>
        <taxon>Alveolata</taxon>
        <taxon>Ciliophora</taxon>
        <taxon>Intramacronucleata</taxon>
        <taxon>Oligohymenophorea</taxon>
        <taxon>Peniculida</taxon>
        <taxon>Parameciidae</taxon>
        <taxon>Paramecium</taxon>
    </lineage>
</organism>
<evidence type="ECO:0000256" key="1">
    <source>
        <dbReference type="SAM" id="Coils"/>
    </source>
</evidence>
<evidence type="ECO:0000313" key="3">
    <source>
        <dbReference type="Proteomes" id="UP000000600"/>
    </source>
</evidence>
<sequence length="204" mass="24716">MDIHKILELENENVQLRSELRSLYEELDQYQIYFIIRKSTDQKLIEENNSLRQEILQLNQKLQQSEQQKQSTTLKLIDQQELNIKLSKTIINLQSNINETQQNDIQNINQYAIQNNSNNNYMQQLQVLRQRYQNKNEMDSQYKDQEIQKLYVQLSELQKINNNNRLSRPLNKENMIKSQYRPRGISEKKFNNFETNFTESRLFH</sequence>
<dbReference type="HOGENOM" id="CLU_1345474_0_0_1"/>
<keyword evidence="3" id="KW-1185">Reference proteome</keyword>